<sequence length="969" mass="102970">MRILYALVAATAFAFAPAAPPRTAVAPGATRRGRDGKIYVGEPEPIEQVGDLLRNLGRGLEQGARGVMDDVFGKQPVLNPIPIEMPPEEPEAIPEKDPFDFPPPSRPHGGDWGLDRSQVDGFVPPPDDAAWIAPGKVVAAADEHGQYYDATVLELRTRADGGIGAAFVQFIGWEDWPSEWVARESLAYLPPRSAPPVDDAALSPEALAERRRVNRRSQDCWQFDQFTKAFAGSWRGAGERYVAAGRALAVAATFDAKLDLERRDDATVASAHDAWALAVSEQRTNFVVLDSLGDGAAEPAREAAAPPLGAVTLKPATFRAEARDGGELGGTAANGEAFSTARVDGDALVVDVWARAADDALSLRVAYEKTTGGAWAFACCDLARWCPAGGAAAPAGDALGTGLYDVHRRLRDMATRGALDESVGIHELRLPGRVTAAFPRTLDPGRGGLNANGGGVVSLDLVAGDMRIQVDRVFDTPLGDLASFEITDILVDDAEKFPAKPLRLPGRVTAAFPRTLDPGRGGLNANGGGVVSLDLVAGDMRIQVDRVFDTPLGDLASFEITDILVDDAEKFPAKPVGILTAGGLAPCLSSAVGFLIEKYTLADPTIEIICYASGYKGLLSGDSTVVTPAIREQASAFQLHGGSPIGNSRVKLTNVADCVKRGLCREGEVPLEVAAHQLKKDGVTILHTIGGDDTNTQAAKVAEYLKENGYPICVVGLPKTIDNDVIPIKQSLGAWTAAEEGAKFFANVVNEMSANPRMLIIHECMGRDCGYLTAATAKAYCDNLTGLPFVPGLGLCRQKKSIHAVYIPELAIDIERESARLKKIMDKYDCVNIFLSEGAGVKDIVAELEAKGETVERDAFGHVKLDKVNPGAYFAKQFAAKLGAEKVLVQKSGYMARAAPANVADRALISACCTLAVECGLKGSSGCIGQDEERGDVLREIEFDRIKGGKAFDTTQVWFQDMHAAAMCG</sequence>
<dbReference type="PRINTS" id="PR00476">
    <property type="entry name" value="PHFRCTKINASE"/>
</dbReference>
<organism evidence="10">
    <name type="scientific">Aureococcus anophagefferens</name>
    <name type="common">Harmful bloom alga</name>
    <dbReference type="NCBI Taxonomy" id="44056"/>
    <lineage>
        <taxon>Eukaryota</taxon>
        <taxon>Sar</taxon>
        <taxon>Stramenopiles</taxon>
        <taxon>Ochrophyta</taxon>
        <taxon>Pelagophyceae</taxon>
        <taxon>Pelagomonadales</taxon>
        <taxon>Pelagomonadaceae</taxon>
        <taxon>Aureococcus</taxon>
    </lineage>
</organism>
<dbReference type="GO" id="GO:0006002">
    <property type="term" value="P:fructose 6-phosphate metabolic process"/>
    <property type="evidence" value="ECO:0007669"/>
    <property type="project" value="InterPro"/>
</dbReference>
<dbReference type="EMBL" id="GL833159">
    <property type="protein sequence ID" value="EGB03850.1"/>
    <property type="molecule type" value="Genomic_DNA"/>
</dbReference>
<keyword evidence="4" id="KW-0418">Kinase</keyword>
<dbReference type="InterPro" id="IPR000023">
    <property type="entry name" value="Phosphofructokinase_dom"/>
</dbReference>
<keyword evidence="10" id="KW-1185">Reference proteome</keyword>
<dbReference type="Pfam" id="PF00365">
    <property type="entry name" value="PFK"/>
    <property type="match status" value="1"/>
</dbReference>
<evidence type="ECO:0000256" key="4">
    <source>
        <dbReference type="ARBA" id="ARBA00022777"/>
    </source>
</evidence>
<dbReference type="InterPro" id="IPR016197">
    <property type="entry name" value="Chromo-like_dom_sf"/>
</dbReference>
<reference evidence="9 10" key="1">
    <citation type="journal article" date="2011" name="Proc. Natl. Acad. Sci. U.S.A.">
        <title>Niche of harmful alga Aureococcus anophagefferens revealed through ecogenomics.</title>
        <authorList>
            <person name="Gobler C.J."/>
            <person name="Berry D.L."/>
            <person name="Dyhrman S.T."/>
            <person name="Wilhelm S.W."/>
            <person name="Salamov A."/>
            <person name="Lobanov A.V."/>
            <person name="Zhang Y."/>
            <person name="Collier J.L."/>
            <person name="Wurch L.L."/>
            <person name="Kustka A.B."/>
            <person name="Dill B.D."/>
            <person name="Shah M."/>
            <person name="VerBerkmoes N.C."/>
            <person name="Kuo A."/>
            <person name="Terry A."/>
            <person name="Pangilinan J."/>
            <person name="Lindquist E.A."/>
            <person name="Lucas S."/>
            <person name="Paulsen I.T."/>
            <person name="Hattenrath-Lehmann T.K."/>
            <person name="Talmage S.C."/>
            <person name="Walker E.A."/>
            <person name="Koch F."/>
            <person name="Burson A.M."/>
            <person name="Marcoval M.A."/>
            <person name="Tang Y.Z."/>
            <person name="Lecleir G.R."/>
            <person name="Coyne K.J."/>
            <person name="Berg G.M."/>
            <person name="Bertrand E.M."/>
            <person name="Saito M.A."/>
            <person name="Gladyshev V.N."/>
            <person name="Grigoriev I.V."/>
        </authorList>
    </citation>
    <scope>NUCLEOTIDE SEQUENCE [LARGE SCALE GENOMIC DNA]</scope>
    <source>
        <strain evidence="10">CCMP 1984</strain>
    </source>
</reference>
<dbReference type="AlphaFoldDB" id="F0YLX1"/>
<dbReference type="PANTHER" id="PTHR45770">
    <property type="entry name" value="ATP-DEPENDENT 6-PHOSPHOFRUCTOKINASE 1"/>
    <property type="match status" value="1"/>
</dbReference>
<dbReference type="PROSITE" id="PS50206">
    <property type="entry name" value="RHODANESE_3"/>
    <property type="match status" value="1"/>
</dbReference>
<dbReference type="KEGG" id="aaf:AURANDRAFT_72648"/>
<evidence type="ECO:0000256" key="1">
    <source>
        <dbReference type="ARBA" id="ARBA00001946"/>
    </source>
</evidence>
<feature type="signal peptide" evidence="7">
    <location>
        <begin position="1"/>
        <end position="18"/>
    </location>
</feature>
<dbReference type="eggNOG" id="KOG2440">
    <property type="taxonomic scope" value="Eukaryota"/>
</dbReference>
<dbReference type="Proteomes" id="UP000002729">
    <property type="component" value="Unassembled WGS sequence"/>
</dbReference>
<keyword evidence="2" id="KW-0808">Transferase</keyword>
<evidence type="ECO:0000256" key="6">
    <source>
        <dbReference type="SAM" id="MobiDB-lite"/>
    </source>
</evidence>
<dbReference type="NCBIfam" id="NF005121">
    <property type="entry name" value="PRK06555.1"/>
    <property type="match status" value="1"/>
</dbReference>
<comment type="cofactor">
    <cofactor evidence="1">
        <name>Mg(2+)</name>
        <dbReference type="ChEBI" id="CHEBI:18420"/>
    </cofactor>
</comment>
<protein>
    <recommendedName>
        <fullName evidence="8">Rhodanese domain-containing protein</fullName>
    </recommendedName>
</protein>
<dbReference type="GO" id="GO:0003872">
    <property type="term" value="F:6-phosphofructokinase activity"/>
    <property type="evidence" value="ECO:0007669"/>
    <property type="project" value="InterPro"/>
</dbReference>
<keyword evidence="7" id="KW-0732">Signal</keyword>
<keyword evidence="5" id="KW-0460">Magnesium</keyword>
<dbReference type="SUPFAM" id="SSF54160">
    <property type="entry name" value="Chromo domain-like"/>
    <property type="match status" value="1"/>
</dbReference>
<dbReference type="GO" id="GO:0046872">
    <property type="term" value="F:metal ion binding"/>
    <property type="evidence" value="ECO:0007669"/>
    <property type="project" value="UniProtKB-KW"/>
</dbReference>
<dbReference type="Gene3D" id="3.40.50.450">
    <property type="match status" value="1"/>
</dbReference>
<evidence type="ECO:0000313" key="9">
    <source>
        <dbReference type="EMBL" id="EGB03850.1"/>
    </source>
</evidence>
<keyword evidence="3" id="KW-0479">Metal-binding</keyword>
<dbReference type="InParanoid" id="F0YLX1"/>
<dbReference type="GeneID" id="20228807"/>
<accession>F0YLX1</accession>
<evidence type="ECO:0000256" key="7">
    <source>
        <dbReference type="SAM" id="SignalP"/>
    </source>
</evidence>
<feature type="region of interest" description="Disordered" evidence="6">
    <location>
        <begin position="89"/>
        <end position="108"/>
    </location>
</feature>
<dbReference type="UniPathway" id="UPA00109">
    <property type="reaction ID" value="UER00182"/>
</dbReference>
<dbReference type="InterPro" id="IPR050929">
    <property type="entry name" value="PFKA"/>
</dbReference>
<dbReference type="OrthoDB" id="537915at2759"/>
<name>F0YLX1_AURAN</name>
<dbReference type="InterPro" id="IPR001763">
    <property type="entry name" value="Rhodanese-like_dom"/>
</dbReference>
<dbReference type="SUPFAM" id="SSF53784">
    <property type="entry name" value="Phosphofructokinase"/>
    <property type="match status" value="1"/>
</dbReference>
<evidence type="ECO:0000256" key="2">
    <source>
        <dbReference type="ARBA" id="ARBA00022679"/>
    </source>
</evidence>
<feature type="domain" description="Rhodanese" evidence="8">
    <location>
        <begin position="666"/>
        <end position="740"/>
    </location>
</feature>
<evidence type="ECO:0000259" key="8">
    <source>
        <dbReference type="PROSITE" id="PS50206"/>
    </source>
</evidence>
<evidence type="ECO:0000256" key="3">
    <source>
        <dbReference type="ARBA" id="ARBA00022723"/>
    </source>
</evidence>
<evidence type="ECO:0000256" key="5">
    <source>
        <dbReference type="ARBA" id="ARBA00022842"/>
    </source>
</evidence>
<feature type="chain" id="PRO_5003263120" description="Rhodanese domain-containing protein" evidence="7">
    <location>
        <begin position="19"/>
        <end position="969"/>
    </location>
</feature>
<dbReference type="InterPro" id="IPR035966">
    <property type="entry name" value="PKF_sf"/>
</dbReference>
<dbReference type="RefSeq" id="XP_009041402.1">
    <property type="nucleotide sequence ID" value="XM_009043154.1"/>
</dbReference>
<proteinExistence type="predicted"/>
<gene>
    <name evidence="9" type="ORF">AURANDRAFT_72648</name>
</gene>
<dbReference type="InterPro" id="IPR022953">
    <property type="entry name" value="ATP_PFK"/>
</dbReference>
<evidence type="ECO:0000313" key="10">
    <source>
        <dbReference type="Proteomes" id="UP000002729"/>
    </source>
</evidence>